<evidence type="ECO:0000313" key="3">
    <source>
        <dbReference type="Proteomes" id="UP000323136"/>
    </source>
</evidence>
<dbReference type="Proteomes" id="UP000323136">
    <property type="component" value="Unassembled WGS sequence"/>
</dbReference>
<sequence length="525" mass="60313">MKKTTLLILLFISSLTIAQDFNITKSEIFKDKKKHSFLSFAIDDQDGGLITVRRYLGGFPFKKIKGYYIEHFDKDLKLKNEFDYEVDKSRIENAFVKDGKLHLIEFENLSKEDQIVYRALSTDINNFNFKSKELLSISEDNIKTYFGFSLFTVFFNNGVDQMDGDHLGEVIMSKNNKFFAINFDFKDKEKETHKIFVFNDNLEMVYDKLIVKDIKDRLFKYNSIDVDDQDGSVYFLGKSFENNSTKKKKKGKANYHFELSKINKNGEKIASFKNPDKFIGSLSLVKNNGKISCVGFYGNKDEGKYNGACLFNLNPTSLALDAEKYNPFSETFLSDKYGDREGKKKRKKKKGLTAIKFRSIEAMPNGDLVINAEEDYITTHTTFGPNGTTSTTTVQHYDDIISLRLNNQGDLKWARNINKAQTGYQNSSFTPISVGEKTYFFINCSDKLKKLRDDRIQFKQTSAKNSNLYAISIDGDGAYDIKKLIDKKDSKVYYKVNNGIVSDHKNEVILLGKRKKDSQVIKINI</sequence>
<feature type="signal peptide" evidence="1">
    <location>
        <begin position="1"/>
        <end position="18"/>
    </location>
</feature>
<accession>A0A5S5DSA6</accession>
<organism evidence="2 3">
    <name type="scientific">Tenacibaculum adriaticum</name>
    <dbReference type="NCBI Taxonomy" id="413713"/>
    <lineage>
        <taxon>Bacteria</taxon>
        <taxon>Pseudomonadati</taxon>
        <taxon>Bacteroidota</taxon>
        <taxon>Flavobacteriia</taxon>
        <taxon>Flavobacteriales</taxon>
        <taxon>Flavobacteriaceae</taxon>
        <taxon>Tenacibaculum</taxon>
    </lineage>
</organism>
<dbReference type="EMBL" id="VNIA01000003">
    <property type="protein sequence ID" value="TYP97906.1"/>
    <property type="molecule type" value="Genomic_DNA"/>
</dbReference>
<comment type="caution">
    <text evidence="2">The sequence shown here is derived from an EMBL/GenBank/DDBJ whole genome shotgun (WGS) entry which is preliminary data.</text>
</comment>
<keyword evidence="1" id="KW-0732">Signal</keyword>
<name>A0A5S5DSA6_9FLAO</name>
<dbReference type="OrthoDB" id="1403331at2"/>
<proteinExistence type="predicted"/>
<feature type="chain" id="PRO_5024450224" evidence="1">
    <location>
        <begin position="19"/>
        <end position="525"/>
    </location>
</feature>
<evidence type="ECO:0000313" key="2">
    <source>
        <dbReference type="EMBL" id="TYP97906.1"/>
    </source>
</evidence>
<dbReference type="RefSeq" id="WP_148870253.1">
    <property type="nucleotide sequence ID" value="NZ_VNIA01000003.1"/>
</dbReference>
<dbReference type="AlphaFoldDB" id="A0A5S5DSA6"/>
<protein>
    <submittedName>
        <fullName evidence="2">Uncharacterized protein</fullName>
    </submittedName>
</protein>
<keyword evidence="3" id="KW-1185">Reference proteome</keyword>
<gene>
    <name evidence="2" type="ORF">C7447_10372</name>
</gene>
<evidence type="ECO:0000256" key="1">
    <source>
        <dbReference type="SAM" id="SignalP"/>
    </source>
</evidence>
<reference evidence="2 3" key="1">
    <citation type="submission" date="2019-07" db="EMBL/GenBank/DDBJ databases">
        <title>Genomic Encyclopedia of Type Strains, Phase IV (KMG-IV): sequencing the most valuable type-strain genomes for metagenomic binning, comparative biology and taxonomic classification.</title>
        <authorList>
            <person name="Goeker M."/>
        </authorList>
    </citation>
    <scope>NUCLEOTIDE SEQUENCE [LARGE SCALE GENOMIC DNA]</scope>
    <source>
        <strain evidence="2 3">DSM 18961</strain>
    </source>
</reference>